<dbReference type="GO" id="GO:0031564">
    <property type="term" value="P:transcription antitermination"/>
    <property type="evidence" value="ECO:0007669"/>
    <property type="project" value="UniProtKB-KW"/>
</dbReference>
<dbReference type="AlphaFoldDB" id="A0A975EYN9"/>
<dbReference type="EMBL" id="CP054257">
    <property type="protein sequence ID" value="QTQ11095.1"/>
    <property type="molecule type" value="Genomic_DNA"/>
</dbReference>
<keyword evidence="3 6" id="KW-0694">RNA-binding</keyword>
<dbReference type="SUPFAM" id="SSF48013">
    <property type="entry name" value="NusB-like"/>
    <property type="match status" value="1"/>
</dbReference>
<reference evidence="8" key="1">
    <citation type="submission" date="2020-05" db="EMBL/GenBank/DDBJ databases">
        <authorList>
            <person name="Zeng H."/>
            <person name="Chan Y.K."/>
            <person name="Watt R.M."/>
        </authorList>
    </citation>
    <scope>NUCLEOTIDE SEQUENCE</scope>
    <source>
        <strain evidence="8">ATCC 700773</strain>
    </source>
</reference>
<organism evidence="8 9">
    <name type="scientific">Treponema parvum</name>
    <dbReference type="NCBI Taxonomy" id="138851"/>
    <lineage>
        <taxon>Bacteria</taxon>
        <taxon>Pseudomonadati</taxon>
        <taxon>Spirochaetota</taxon>
        <taxon>Spirochaetia</taxon>
        <taxon>Spirochaetales</taxon>
        <taxon>Treponemataceae</taxon>
        <taxon>Treponema</taxon>
    </lineage>
</organism>
<keyword evidence="4 6" id="KW-0805">Transcription regulation</keyword>
<evidence type="ECO:0000256" key="2">
    <source>
        <dbReference type="ARBA" id="ARBA00022814"/>
    </source>
</evidence>
<evidence type="ECO:0000256" key="6">
    <source>
        <dbReference type="HAMAP-Rule" id="MF_00073"/>
    </source>
</evidence>
<name>A0A975EYN9_9SPIR</name>
<dbReference type="NCBIfam" id="TIGR01951">
    <property type="entry name" value="nusB"/>
    <property type="match status" value="1"/>
</dbReference>
<evidence type="ECO:0000256" key="1">
    <source>
        <dbReference type="ARBA" id="ARBA00005952"/>
    </source>
</evidence>
<keyword evidence="2 6" id="KW-0889">Transcription antitermination</keyword>
<dbReference type="Gene3D" id="1.10.940.10">
    <property type="entry name" value="NusB-like"/>
    <property type="match status" value="1"/>
</dbReference>
<dbReference type="PANTHER" id="PTHR11078:SF3">
    <property type="entry name" value="ANTITERMINATION NUSB DOMAIN-CONTAINING PROTEIN"/>
    <property type="match status" value="1"/>
</dbReference>
<dbReference type="InterPro" id="IPR006027">
    <property type="entry name" value="NusB_RsmB_TIM44"/>
</dbReference>
<gene>
    <name evidence="6 8" type="primary">nusB</name>
    <name evidence="8" type="ORF">HRI96_02150</name>
</gene>
<reference evidence="8" key="2">
    <citation type="journal article" date="2021" name="Microbiol. Resour. Announc.">
        <title>Complete Genome Sequences of Three Human Oral Treponema parvum Isolates.</title>
        <authorList>
            <person name="Zeng H."/>
            <person name="Watt R.M."/>
        </authorList>
    </citation>
    <scope>NUCLEOTIDE SEQUENCE</scope>
    <source>
        <strain evidence="8">ATCC 700773</strain>
    </source>
</reference>
<dbReference type="GO" id="GO:0003723">
    <property type="term" value="F:RNA binding"/>
    <property type="evidence" value="ECO:0007669"/>
    <property type="project" value="UniProtKB-UniRule"/>
</dbReference>
<dbReference type="PANTHER" id="PTHR11078">
    <property type="entry name" value="N UTILIZATION SUBSTANCE PROTEIN B-RELATED"/>
    <property type="match status" value="1"/>
</dbReference>
<dbReference type="CDD" id="cd00619">
    <property type="entry name" value="Terminator_NusB"/>
    <property type="match status" value="1"/>
</dbReference>
<dbReference type="RefSeq" id="WP_210117891.1">
    <property type="nucleotide sequence ID" value="NZ_CP054257.1"/>
</dbReference>
<comment type="similarity">
    <text evidence="1 6">Belongs to the NusB family.</text>
</comment>
<dbReference type="HAMAP" id="MF_00073">
    <property type="entry name" value="NusB"/>
    <property type="match status" value="1"/>
</dbReference>
<proteinExistence type="inferred from homology"/>
<evidence type="ECO:0000313" key="8">
    <source>
        <dbReference type="EMBL" id="QTQ11095.1"/>
    </source>
</evidence>
<evidence type="ECO:0000313" key="9">
    <source>
        <dbReference type="Proteomes" id="UP000671995"/>
    </source>
</evidence>
<evidence type="ECO:0000256" key="4">
    <source>
        <dbReference type="ARBA" id="ARBA00023015"/>
    </source>
</evidence>
<dbReference type="GO" id="GO:0006353">
    <property type="term" value="P:DNA-templated transcription termination"/>
    <property type="evidence" value="ECO:0007669"/>
    <property type="project" value="UniProtKB-UniRule"/>
</dbReference>
<dbReference type="InterPro" id="IPR035926">
    <property type="entry name" value="NusB-like_sf"/>
</dbReference>
<dbReference type="Pfam" id="PF01029">
    <property type="entry name" value="NusB"/>
    <property type="match status" value="1"/>
</dbReference>
<sequence length="143" mass="15914">MSRRKGRVLAFQALYSWDVGGIPKDSLMSFSWAEAQGKSGIDESTKTFAAFIIAGTLEHIEEIDKRIKANLSKNWDFSRLDRVALAILRMSVYSLLFQNDIPPTIVMDEAVGIAKEFGTDDSYKFINAMLDSVSKNPGSVKES</sequence>
<evidence type="ECO:0000256" key="3">
    <source>
        <dbReference type="ARBA" id="ARBA00022884"/>
    </source>
</evidence>
<keyword evidence="5 6" id="KW-0804">Transcription</keyword>
<evidence type="ECO:0000259" key="7">
    <source>
        <dbReference type="Pfam" id="PF01029"/>
    </source>
</evidence>
<accession>A0A975EYN9</accession>
<dbReference type="GO" id="GO:0005829">
    <property type="term" value="C:cytosol"/>
    <property type="evidence" value="ECO:0007669"/>
    <property type="project" value="TreeGrafter"/>
</dbReference>
<dbReference type="InterPro" id="IPR011605">
    <property type="entry name" value="NusB_fam"/>
</dbReference>
<evidence type="ECO:0000256" key="5">
    <source>
        <dbReference type="ARBA" id="ARBA00023163"/>
    </source>
</evidence>
<comment type="function">
    <text evidence="6">Involved in transcription antitermination. Required for transcription of ribosomal RNA (rRNA) genes. Binds specifically to the boxA antiterminator sequence of the ribosomal RNA (rrn) operons.</text>
</comment>
<dbReference type="Proteomes" id="UP000671995">
    <property type="component" value="Chromosome"/>
</dbReference>
<protein>
    <recommendedName>
        <fullName evidence="6">Transcription antitermination protein NusB</fullName>
    </recommendedName>
    <alternativeName>
        <fullName evidence="6">Antitermination factor NusB</fullName>
    </alternativeName>
</protein>
<feature type="domain" description="NusB/RsmB/TIM44" evidence="7">
    <location>
        <begin position="5"/>
        <end position="135"/>
    </location>
</feature>